<proteinExistence type="inferred from homology"/>
<dbReference type="Pfam" id="PF13732">
    <property type="entry name" value="DrrA1-3_C"/>
    <property type="match status" value="1"/>
</dbReference>
<sequence>MEILTVTNLSKSFGKVKAVQNLSFSVPKGSIMGILGPNGSGKSTTLGILLNVTHGYQGSFSWNLNKENSNARQNIGALLETPNFYPYLTGAKNLEIVAEIKGASSSDIKTALEFTGMKEHAKRKYQNYSLGMKQRLAIASAMLGDPEVMILDEPTNGLDPEGIAEIRQMIIELGDKGKTILLASHLLDEVEKVCSHLIVLDKGEKLYEGPINALTTSDTIVEINADNPEKLKSLLEDFNGIKSIKKESGKFIVQLGDRSYLKDLSKHLNDQELTITHFSEVKKSLEEEFLNIIKRHKS</sequence>
<dbReference type="SUPFAM" id="SSF52540">
    <property type="entry name" value="P-loop containing nucleoside triphosphate hydrolases"/>
    <property type="match status" value="1"/>
</dbReference>
<evidence type="ECO:0000256" key="4">
    <source>
        <dbReference type="ARBA" id="ARBA00022840"/>
    </source>
</evidence>
<dbReference type="InterPro" id="IPR025302">
    <property type="entry name" value="DrrA1/2-like_C"/>
</dbReference>
<evidence type="ECO:0000313" key="6">
    <source>
        <dbReference type="EMBL" id="MDR6237617.1"/>
    </source>
</evidence>
<keyword evidence="2" id="KW-0813">Transport</keyword>
<comment type="caution">
    <text evidence="6">The sequence shown here is derived from an EMBL/GenBank/DDBJ whole genome shotgun (WGS) entry which is preliminary data.</text>
</comment>
<evidence type="ECO:0000256" key="3">
    <source>
        <dbReference type="ARBA" id="ARBA00022741"/>
    </source>
</evidence>
<keyword evidence="4 6" id="KW-0067">ATP-binding</keyword>
<dbReference type="PANTHER" id="PTHR43335:SF2">
    <property type="entry name" value="ABC TRANSPORTER, ATP-BINDING PROTEIN"/>
    <property type="match status" value="1"/>
</dbReference>
<dbReference type="SMART" id="SM00382">
    <property type="entry name" value="AAA"/>
    <property type="match status" value="1"/>
</dbReference>
<keyword evidence="3" id="KW-0547">Nucleotide-binding</keyword>
<dbReference type="InterPro" id="IPR003439">
    <property type="entry name" value="ABC_transporter-like_ATP-bd"/>
</dbReference>
<dbReference type="AlphaFoldDB" id="A0AAE3XIT2"/>
<dbReference type="PROSITE" id="PS50893">
    <property type="entry name" value="ABC_TRANSPORTER_2"/>
    <property type="match status" value="1"/>
</dbReference>
<feature type="domain" description="ABC transporter" evidence="5">
    <location>
        <begin position="4"/>
        <end position="227"/>
    </location>
</feature>
<dbReference type="InterPro" id="IPR027417">
    <property type="entry name" value="P-loop_NTPase"/>
</dbReference>
<accession>A0AAE3XIT2</accession>
<organism evidence="6 7">
    <name type="scientific">Aureibacter tunicatorum</name>
    <dbReference type="NCBI Taxonomy" id="866807"/>
    <lineage>
        <taxon>Bacteria</taxon>
        <taxon>Pseudomonadati</taxon>
        <taxon>Bacteroidota</taxon>
        <taxon>Cytophagia</taxon>
        <taxon>Cytophagales</taxon>
        <taxon>Persicobacteraceae</taxon>
        <taxon>Aureibacter</taxon>
    </lineage>
</organism>
<dbReference type="InterPro" id="IPR017871">
    <property type="entry name" value="ABC_transporter-like_CS"/>
</dbReference>
<reference evidence="6" key="1">
    <citation type="submission" date="2023-07" db="EMBL/GenBank/DDBJ databases">
        <title>Genomic Encyclopedia of Type Strains, Phase IV (KMG-IV): sequencing the most valuable type-strain genomes for metagenomic binning, comparative biology and taxonomic classification.</title>
        <authorList>
            <person name="Goeker M."/>
        </authorList>
    </citation>
    <scope>NUCLEOTIDE SEQUENCE</scope>
    <source>
        <strain evidence="6">DSM 26174</strain>
    </source>
</reference>
<keyword evidence="7" id="KW-1185">Reference proteome</keyword>
<dbReference type="PANTHER" id="PTHR43335">
    <property type="entry name" value="ABC TRANSPORTER, ATP-BINDING PROTEIN"/>
    <property type="match status" value="1"/>
</dbReference>
<dbReference type="PROSITE" id="PS00211">
    <property type="entry name" value="ABC_TRANSPORTER_1"/>
    <property type="match status" value="1"/>
</dbReference>
<dbReference type="GO" id="GO:0016887">
    <property type="term" value="F:ATP hydrolysis activity"/>
    <property type="evidence" value="ECO:0007669"/>
    <property type="project" value="InterPro"/>
</dbReference>
<dbReference type="RefSeq" id="WP_309937084.1">
    <property type="nucleotide sequence ID" value="NZ_AP025305.1"/>
</dbReference>
<dbReference type="EMBL" id="JAVDQD010000001">
    <property type="protein sequence ID" value="MDR6237617.1"/>
    <property type="molecule type" value="Genomic_DNA"/>
</dbReference>
<name>A0AAE3XIT2_9BACT</name>
<comment type="similarity">
    <text evidence="1">Belongs to the ABC transporter superfamily.</text>
</comment>
<dbReference type="Proteomes" id="UP001185092">
    <property type="component" value="Unassembled WGS sequence"/>
</dbReference>
<evidence type="ECO:0000256" key="2">
    <source>
        <dbReference type="ARBA" id="ARBA00022448"/>
    </source>
</evidence>
<evidence type="ECO:0000259" key="5">
    <source>
        <dbReference type="PROSITE" id="PS50893"/>
    </source>
</evidence>
<dbReference type="Gene3D" id="3.40.50.300">
    <property type="entry name" value="P-loop containing nucleotide triphosphate hydrolases"/>
    <property type="match status" value="1"/>
</dbReference>
<dbReference type="GO" id="GO:0005524">
    <property type="term" value="F:ATP binding"/>
    <property type="evidence" value="ECO:0007669"/>
    <property type="project" value="UniProtKB-KW"/>
</dbReference>
<dbReference type="InterPro" id="IPR003593">
    <property type="entry name" value="AAA+_ATPase"/>
</dbReference>
<gene>
    <name evidence="6" type="ORF">HNQ88_000593</name>
</gene>
<protein>
    <submittedName>
        <fullName evidence="6">ABC-2 type transport system ATP-binding protein</fullName>
    </submittedName>
</protein>
<evidence type="ECO:0000256" key="1">
    <source>
        <dbReference type="ARBA" id="ARBA00005417"/>
    </source>
</evidence>
<dbReference type="Pfam" id="PF00005">
    <property type="entry name" value="ABC_tran"/>
    <property type="match status" value="1"/>
</dbReference>
<evidence type="ECO:0000313" key="7">
    <source>
        <dbReference type="Proteomes" id="UP001185092"/>
    </source>
</evidence>